<proteinExistence type="inferred from homology"/>
<dbReference type="Gene3D" id="3.40.50.300">
    <property type="entry name" value="P-loop containing nucleotide triphosphate hydrolases"/>
    <property type="match status" value="1"/>
</dbReference>
<evidence type="ECO:0000256" key="5">
    <source>
        <dbReference type="ARBA" id="ARBA00008689"/>
    </source>
</evidence>
<dbReference type="GO" id="GO:0006015">
    <property type="term" value="P:5-phosphoribose 1-diphosphate biosynthetic process"/>
    <property type="evidence" value="ECO:0007669"/>
    <property type="project" value="InterPro"/>
</dbReference>
<gene>
    <name evidence="17" type="primary">phnN</name>
    <name evidence="17" type="ORF">J2D77_10175</name>
</gene>
<evidence type="ECO:0000256" key="8">
    <source>
        <dbReference type="ARBA" id="ARBA00018437"/>
    </source>
</evidence>
<feature type="domain" description="Pyrimidine nucleoside phosphorylase C-terminal" evidence="16">
    <location>
        <begin position="606"/>
        <end position="672"/>
    </location>
</feature>
<feature type="region of interest" description="Disordered" evidence="14">
    <location>
        <begin position="668"/>
        <end position="689"/>
    </location>
</feature>
<dbReference type="EMBL" id="JAFVMH010000004">
    <property type="protein sequence ID" value="MBO1325516.1"/>
    <property type="molecule type" value="Genomic_DNA"/>
</dbReference>
<dbReference type="InterPro" id="IPR035902">
    <property type="entry name" value="Nuc_phospho_transferase"/>
</dbReference>
<dbReference type="AlphaFoldDB" id="A0A939HQD2"/>
<dbReference type="InterPro" id="IPR008145">
    <property type="entry name" value="GK/Ca_channel_bsu"/>
</dbReference>
<evidence type="ECO:0000256" key="2">
    <source>
        <dbReference type="ARBA" id="ARBA00002554"/>
    </source>
</evidence>
<keyword evidence="12" id="KW-0067">ATP-binding</keyword>
<dbReference type="Gene3D" id="3.90.1170.30">
    <property type="entry name" value="Pyrimidine nucleoside phosphorylase-like, C-terminal domain"/>
    <property type="match status" value="1"/>
</dbReference>
<dbReference type="Pfam" id="PF07831">
    <property type="entry name" value="PYNP_C"/>
    <property type="match status" value="1"/>
</dbReference>
<feature type="domain" description="Guanylate kinase/L-type calcium channel beta subunit" evidence="15">
    <location>
        <begin position="4"/>
        <end position="184"/>
    </location>
</feature>
<comment type="pathway">
    <text evidence="3">Metabolic intermediate biosynthesis; 5-phospho-alpha-D-ribose 1-diphosphate biosynthesis; 5-phospho-alpha-D-ribose 1-diphosphate from D-ribose 5-phosphate (route II): step 3/3.</text>
</comment>
<keyword evidence="18" id="KW-1185">Reference proteome</keyword>
<dbReference type="InterPro" id="IPR000053">
    <property type="entry name" value="Thymidine/pyrmidine_PPase"/>
</dbReference>
<comment type="similarity">
    <text evidence="5">In the C-terminal section; belongs to the thymidine/pyrimidine-nucleoside phosphorylase family. Type 2 subfamily.</text>
</comment>
<comment type="similarity">
    <text evidence="4">In the N-terminal section; belongs to the ribose 1,5-bisphosphokinase family.</text>
</comment>
<dbReference type="InterPro" id="IPR013102">
    <property type="entry name" value="PYNP_C"/>
</dbReference>
<evidence type="ECO:0000256" key="7">
    <source>
        <dbReference type="ARBA" id="ARBA00012892"/>
    </source>
</evidence>
<dbReference type="GO" id="GO:0006206">
    <property type="term" value="P:pyrimidine nucleobase metabolic process"/>
    <property type="evidence" value="ECO:0007669"/>
    <property type="project" value="InterPro"/>
</dbReference>
<evidence type="ECO:0000256" key="4">
    <source>
        <dbReference type="ARBA" id="ARBA00005935"/>
    </source>
</evidence>
<name>A0A939HQD2_9PROT</name>
<evidence type="ECO:0000256" key="9">
    <source>
        <dbReference type="ARBA" id="ARBA00022676"/>
    </source>
</evidence>
<dbReference type="GO" id="GO:0033863">
    <property type="term" value="F:ribose 1,5-bisphosphate phosphokinase activity"/>
    <property type="evidence" value="ECO:0007669"/>
    <property type="project" value="UniProtKB-EC"/>
</dbReference>
<dbReference type="GO" id="GO:0009032">
    <property type="term" value="F:thymidine phosphorylase activity"/>
    <property type="evidence" value="ECO:0007669"/>
    <property type="project" value="UniProtKB-EC"/>
</dbReference>
<comment type="catalytic activity">
    <reaction evidence="13">
        <text>thymidine + phosphate = 2-deoxy-alpha-D-ribose 1-phosphate + thymine</text>
        <dbReference type="Rhea" id="RHEA:16037"/>
        <dbReference type="ChEBI" id="CHEBI:17748"/>
        <dbReference type="ChEBI" id="CHEBI:17821"/>
        <dbReference type="ChEBI" id="CHEBI:43474"/>
        <dbReference type="ChEBI" id="CHEBI:57259"/>
        <dbReference type="EC" id="2.4.2.4"/>
    </reaction>
</comment>
<accession>A0A939HQD2</accession>
<evidence type="ECO:0000256" key="3">
    <source>
        <dbReference type="ARBA" id="ARBA00005069"/>
    </source>
</evidence>
<dbReference type="EC" id="2.7.4.23" evidence="7"/>
<reference evidence="17" key="1">
    <citation type="submission" date="2021-03" db="EMBL/GenBank/DDBJ databases">
        <title>The complete genome sequence of Acetobacter sp. TBRC 12339.</title>
        <authorList>
            <person name="Charoenyingcharoen P."/>
            <person name="Yukphan P."/>
        </authorList>
    </citation>
    <scope>NUCLEOTIDE SEQUENCE</scope>
    <source>
        <strain evidence="17">TBRC 12339</strain>
    </source>
</reference>
<dbReference type="SUPFAM" id="SSF52540">
    <property type="entry name" value="P-loop containing nucleoside triphosphate hydrolases"/>
    <property type="match status" value="1"/>
</dbReference>
<dbReference type="NCBIfam" id="TIGR02322">
    <property type="entry name" value="phosphon_PhnN"/>
    <property type="match status" value="1"/>
</dbReference>
<dbReference type="InterPro" id="IPR027417">
    <property type="entry name" value="P-loop_NTPase"/>
</dbReference>
<dbReference type="PANTHER" id="PTHR10515:SF0">
    <property type="entry name" value="THYMIDINE PHOSPHORYLASE"/>
    <property type="match status" value="1"/>
</dbReference>
<comment type="catalytic activity">
    <reaction evidence="1">
        <text>alpha-D-ribose 1,5-bisphosphate + ATP = 5-phospho-alpha-D-ribose 1-diphosphate + ADP</text>
        <dbReference type="Rhea" id="RHEA:20109"/>
        <dbReference type="ChEBI" id="CHEBI:30616"/>
        <dbReference type="ChEBI" id="CHEBI:58017"/>
        <dbReference type="ChEBI" id="CHEBI:68688"/>
        <dbReference type="ChEBI" id="CHEBI:456216"/>
        <dbReference type="EC" id="2.7.4.23"/>
    </reaction>
</comment>
<dbReference type="SUPFAM" id="SSF54680">
    <property type="entry name" value="Pyrimidine nucleoside phosphorylase C-terminal domain"/>
    <property type="match status" value="1"/>
</dbReference>
<evidence type="ECO:0000313" key="17">
    <source>
        <dbReference type="EMBL" id="MBO1325516.1"/>
    </source>
</evidence>
<dbReference type="Pfam" id="PF02885">
    <property type="entry name" value="Glycos_trans_3N"/>
    <property type="match status" value="1"/>
</dbReference>
<evidence type="ECO:0000256" key="1">
    <source>
        <dbReference type="ARBA" id="ARBA00000373"/>
    </source>
</evidence>
<dbReference type="SMART" id="SM00072">
    <property type="entry name" value="GuKc"/>
    <property type="match status" value="1"/>
</dbReference>
<evidence type="ECO:0000256" key="11">
    <source>
        <dbReference type="ARBA" id="ARBA00022741"/>
    </source>
</evidence>
<dbReference type="PANTHER" id="PTHR10515">
    <property type="entry name" value="THYMIDINE PHOSPHORYLASE"/>
    <property type="match status" value="1"/>
</dbReference>
<dbReference type="InterPro" id="IPR036566">
    <property type="entry name" value="PYNP-like_C_sf"/>
</dbReference>
<dbReference type="NCBIfam" id="NF003338">
    <property type="entry name" value="PRK04350.1"/>
    <property type="match status" value="1"/>
</dbReference>
<dbReference type="SUPFAM" id="SSF52418">
    <property type="entry name" value="Nucleoside phosphorylase/phosphoribosyltransferase catalytic domain"/>
    <property type="match status" value="1"/>
</dbReference>
<dbReference type="Gene3D" id="1.20.970.50">
    <property type="match status" value="1"/>
</dbReference>
<keyword evidence="9" id="KW-0328">Glycosyltransferase</keyword>
<sequence>MTGSGIFCVVVGASGVGKDTLLAGAWAALREDTRFAFAQRVITRPENVGTEGHESVGAEEFEALMASGALVHGWKAHGLSYGWRTEQFAALAQGGCVIANGSRADIPALREKFANLVVIEITARDETIARRLATRGRENAQAIASRLARKPLPMPADVSVFHVSNDTDVQSGVNALVATIRAIADRPRLRRVAVATGRGPVVFLPGKATDAPPAHRLEIQAAGRSLCAQAMMCHDPSVVGAHEIGVSDDGFRFLGLPEATPVLIARAPAPPSRSLLQQRIAGHVLRESEYENLFRDIVNRRYSDAEVAALLVSIIPNMSIEETARVARARASLVSPMTWPEKMVVDKHSLGGVPGSRITLVVVPIVAAYGLLIPKTSSRAITSASGTAEAMETVARVDLGMAEMEQVVARTGGCIAWNGRLMHSPLDDIVNDLTRPLNLETNRWSVASILSKKLIAGSTHVMIDIPYGPFAKVHDLDQATLLAELFEAVGDKMGLRVGAMPTDGSRPIGRGIGPALELRDARAVLAEDPAAPPDMREKALCFAAEIIAFDPNVPTIAAAHEIARDILRSGAALAKFEDIIHAQGPRVPAVAPGPVRLPVRAGRAGVVRGINGWRIATLARRAGAPTDLSAGLDLHASVGDRVEADTVVFTLMGSSLPDVQAAAHMAASAGVGKSADESSKENGFDIREC</sequence>
<keyword evidence="10" id="KW-0808">Transferase</keyword>
<evidence type="ECO:0000259" key="15">
    <source>
        <dbReference type="SMART" id="SM00072"/>
    </source>
</evidence>
<dbReference type="GO" id="GO:0006213">
    <property type="term" value="P:pyrimidine nucleoside metabolic process"/>
    <property type="evidence" value="ECO:0007669"/>
    <property type="project" value="InterPro"/>
</dbReference>
<evidence type="ECO:0000313" key="18">
    <source>
        <dbReference type="Proteomes" id="UP000664073"/>
    </source>
</evidence>
<protein>
    <recommendedName>
        <fullName evidence="8">Bifunctional ribose 1,5-bisphosphokinase-thymidine phosphorylase</fullName>
        <ecNumber evidence="6">2.4.2.4</ecNumber>
        <ecNumber evidence="7">2.7.4.23</ecNumber>
    </recommendedName>
</protein>
<dbReference type="GO" id="GO:0005524">
    <property type="term" value="F:ATP binding"/>
    <property type="evidence" value="ECO:0007669"/>
    <property type="project" value="UniProtKB-KW"/>
</dbReference>
<evidence type="ECO:0000256" key="13">
    <source>
        <dbReference type="ARBA" id="ARBA00048550"/>
    </source>
</evidence>
<comment type="function">
    <text evidence="2">Catalyzes the phosphorylation of ribose 1,5-bisphosphate to 5-phospho-D-ribosyl alpha-1-diphosphate (PRPP).</text>
</comment>
<comment type="caution">
    <text evidence="17">The sequence shown here is derived from an EMBL/GenBank/DDBJ whole genome shotgun (WGS) entry which is preliminary data.</text>
</comment>
<dbReference type="RefSeq" id="WP_207846173.1">
    <property type="nucleotide sequence ID" value="NZ_JAFVMH010000004.1"/>
</dbReference>
<dbReference type="InterPro" id="IPR017459">
    <property type="entry name" value="Glycosyl_Trfase_fam3_N_dom"/>
</dbReference>
<dbReference type="InterPro" id="IPR012699">
    <property type="entry name" value="PhnN"/>
</dbReference>
<evidence type="ECO:0000256" key="12">
    <source>
        <dbReference type="ARBA" id="ARBA00022840"/>
    </source>
</evidence>
<organism evidence="17 18">
    <name type="scientific">Acetobacter garciniae</name>
    <dbReference type="NCBI Taxonomy" id="2817435"/>
    <lineage>
        <taxon>Bacteria</taxon>
        <taxon>Pseudomonadati</taxon>
        <taxon>Pseudomonadota</taxon>
        <taxon>Alphaproteobacteria</taxon>
        <taxon>Acetobacterales</taxon>
        <taxon>Acetobacteraceae</taxon>
        <taxon>Acetobacter</taxon>
    </lineage>
</organism>
<dbReference type="GO" id="GO:0004645">
    <property type="term" value="F:1,4-alpha-oligoglucan phosphorylase activity"/>
    <property type="evidence" value="ECO:0007669"/>
    <property type="project" value="InterPro"/>
</dbReference>
<dbReference type="Pfam" id="PF00591">
    <property type="entry name" value="Glycos_transf_3"/>
    <property type="match status" value="1"/>
</dbReference>
<dbReference type="InterPro" id="IPR036320">
    <property type="entry name" value="Glycosyl_Trfase_fam3_N_dom_sf"/>
</dbReference>
<dbReference type="Proteomes" id="UP000664073">
    <property type="component" value="Unassembled WGS sequence"/>
</dbReference>
<dbReference type="InterPro" id="IPR000312">
    <property type="entry name" value="Glycosyl_Trfase_fam3"/>
</dbReference>
<feature type="compositionally biased region" description="Basic and acidic residues" evidence="14">
    <location>
        <begin position="674"/>
        <end position="689"/>
    </location>
</feature>
<evidence type="ECO:0000256" key="10">
    <source>
        <dbReference type="ARBA" id="ARBA00022679"/>
    </source>
</evidence>
<dbReference type="EC" id="2.4.2.4" evidence="6"/>
<evidence type="ECO:0000256" key="6">
    <source>
        <dbReference type="ARBA" id="ARBA00011892"/>
    </source>
</evidence>
<keyword evidence="11" id="KW-0547">Nucleotide-binding</keyword>
<dbReference type="Gene3D" id="3.40.1030.10">
    <property type="entry name" value="Nucleoside phosphorylase/phosphoribosyltransferase catalytic domain"/>
    <property type="match status" value="1"/>
</dbReference>
<dbReference type="SMART" id="SM00941">
    <property type="entry name" value="PYNP_C"/>
    <property type="match status" value="1"/>
</dbReference>
<dbReference type="GO" id="GO:0005829">
    <property type="term" value="C:cytosol"/>
    <property type="evidence" value="ECO:0007669"/>
    <property type="project" value="TreeGrafter"/>
</dbReference>
<evidence type="ECO:0000259" key="16">
    <source>
        <dbReference type="SMART" id="SM00941"/>
    </source>
</evidence>
<evidence type="ECO:0000256" key="14">
    <source>
        <dbReference type="SAM" id="MobiDB-lite"/>
    </source>
</evidence>
<dbReference type="SUPFAM" id="SSF47648">
    <property type="entry name" value="Nucleoside phosphorylase/phosphoribosyltransferase N-terminal domain"/>
    <property type="match status" value="1"/>
</dbReference>